<dbReference type="Proteomes" id="UP000616143">
    <property type="component" value="Unassembled WGS sequence"/>
</dbReference>
<evidence type="ECO:0000313" key="7">
    <source>
        <dbReference type="Proteomes" id="UP000276741"/>
    </source>
</evidence>
<dbReference type="InterPro" id="IPR015813">
    <property type="entry name" value="Pyrv/PenolPyrv_kinase-like_dom"/>
</dbReference>
<dbReference type="Proteomes" id="UP000276741">
    <property type="component" value="Chromosome"/>
</dbReference>
<dbReference type="Pfam" id="PF14010">
    <property type="entry name" value="PEPcase_2"/>
    <property type="match status" value="1"/>
</dbReference>
<keyword evidence="5" id="KW-0670">Pyruvate</keyword>
<dbReference type="PIRSF" id="PIRSF006677">
    <property type="entry name" value="UCP006677"/>
    <property type="match status" value="1"/>
</dbReference>
<dbReference type="EMBL" id="BMQS01000004">
    <property type="protein sequence ID" value="GGT90095.1"/>
    <property type="molecule type" value="Genomic_DNA"/>
</dbReference>
<keyword evidence="1" id="KW-0460">Magnesium</keyword>
<keyword evidence="7" id="KW-1185">Reference proteome</keyword>
<dbReference type="EC" id="4.1.1.31" evidence="4"/>
<sequence length="453" mass="51366">MWDSEGKDVDLHVVRKLLSSYPDFFREHILGKDLFLTYRIPNPKIEGAERKVFAETLENIPIAFDVAERFYGRPVPAVFEVILPFTTSSSELVAVAKYYEKIVVGKESIDLHGELSVKDLVGEVSPKRIEVIPLVEDMQSILNVRQIVGEYVKAVRPNYIRVFIARSDPAMNYGLVPATILAKWALRKLKELEVPVFPVIGVGSAPFRGNLRPSNVERVSEEYRGVYTFTVQSSFKYDNPEDEVRKSVSYLNGLPGDGHNWEEALFVLEPYVRRYQREIEGLANVINLVATLVPKRRARKLHVGLFGYSRSSGNVTLPRAITFVASLYSIGIPPEVLGLASLARLSEEQWSKLSSVYLHLRDDLRESLRFADYQALDRLRGGPFNVDDSILRSIREDLSFAEEVLGIRIGGEDYESRTHRLLSELVAIALEARRPEEGRKNVLEMALLRKFLG</sequence>
<dbReference type="SUPFAM" id="SSF51621">
    <property type="entry name" value="Phosphoenolpyruvate/pyruvate domain"/>
    <property type="match status" value="1"/>
</dbReference>
<evidence type="ECO:0000256" key="3">
    <source>
        <dbReference type="ARBA" id="ARBA00023300"/>
    </source>
</evidence>
<proteinExistence type="predicted"/>
<keyword evidence="3" id="KW-0120">Carbon dioxide fixation</keyword>
<reference evidence="7" key="2">
    <citation type="submission" date="2018-04" db="EMBL/GenBank/DDBJ databases">
        <title>Complete genome sequence of Sulfodiicoccus acidiphilus strain HS-1.</title>
        <authorList>
            <person name="Sakai H.D."/>
            <person name="Kurosawa N."/>
        </authorList>
    </citation>
    <scope>NUCLEOTIDE SEQUENCE [LARGE SCALE GENOMIC DNA]</scope>
    <source>
        <strain evidence="7">HS-1</strain>
    </source>
</reference>
<reference evidence="5" key="3">
    <citation type="journal article" date="2019" name="BMC Res. Notes">
        <title>Complete genome sequence of the Sulfodiicoccus acidiphilus strain HS-1T, the first crenarchaeon that lacks polB3, isolated from an acidic hot spring in Ohwaku-dani, Hakone, Japan.</title>
        <authorList>
            <person name="Sakai H.D."/>
            <person name="Kurosawa N."/>
        </authorList>
    </citation>
    <scope>NUCLEOTIDE SEQUENCE</scope>
    <source>
        <strain evidence="5">HS-1</strain>
    </source>
</reference>
<evidence type="ECO:0000256" key="4">
    <source>
        <dbReference type="NCBIfam" id="TIGR02751"/>
    </source>
</evidence>
<keyword evidence="2" id="KW-0456">Lyase</keyword>
<reference evidence="6" key="1">
    <citation type="journal article" date="2014" name="Int. J. Syst. Evol. Microbiol.">
        <title>Complete genome sequence of Corynebacterium casei LMG S-19264T (=DSM 44701T), isolated from a smear-ripened cheese.</title>
        <authorList>
            <consortium name="US DOE Joint Genome Institute (JGI-PGF)"/>
            <person name="Walter F."/>
            <person name="Albersmeier A."/>
            <person name="Kalinowski J."/>
            <person name="Ruckert C."/>
        </authorList>
    </citation>
    <scope>NUCLEOTIDE SEQUENCE</scope>
    <source>
        <strain evidence="6">JCM 31740</strain>
    </source>
</reference>
<dbReference type="AlphaFoldDB" id="A0A348B2E9"/>
<evidence type="ECO:0000256" key="2">
    <source>
        <dbReference type="ARBA" id="ARBA00023239"/>
    </source>
</evidence>
<dbReference type="GO" id="GO:0008964">
    <property type="term" value="F:phosphoenolpyruvate carboxylase activity"/>
    <property type="evidence" value="ECO:0007669"/>
    <property type="project" value="UniProtKB-UniRule"/>
</dbReference>
<evidence type="ECO:0000256" key="1">
    <source>
        <dbReference type="ARBA" id="ARBA00022842"/>
    </source>
</evidence>
<evidence type="ECO:0000313" key="5">
    <source>
        <dbReference type="EMBL" id="BBD72351.1"/>
    </source>
</evidence>
<organism evidence="5 7">
    <name type="scientific">Sulfodiicoccus acidiphilus</name>
    <dbReference type="NCBI Taxonomy" id="1670455"/>
    <lineage>
        <taxon>Archaea</taxon>
        <taxon>Thermoproteota</taxon>
        <taxon>Thermoprotei</taxon>
        <taxon>Sulfolobales</taxon>
        <taxon>Sulfolobaceae</taxon>
        <taxon>Sulfodiicoccus</taxon>
    </lineage>
</organism>
<protein>
    <recommendedName>
        <fullName evidence="4">Phosphoenolpyruvate carboxylase</fullName>
        <ecNumber evidence="4">4.1.1.31</ecNumber>
    </recommendedName>
</protein>
<name>A0A348B2E9_9CREN</name>
<dbReference type="GO" id="GO:0015977">
    <property type="term" value="P:carbon fixation"/>
    <property type="evidence" value="ECO:0007669"/>
    <property type="project" value="UniProtKB-KW"/>
</dbReference>
<dbReference type="GO" id="GO:0006099">
    <property type="term" value="P:tricarboxylic acid cycle"/>
    <property type="evidence" value="ECO:0007669"/>
    <property type="project" value="InterPro"/>
</dbReference>
<reference evidence="6" key="4">
    <citation type="submission" date="2020-09" db="EMBL/GenBank/DDBJ databases">
        <authorList>
            <person name="Sun Q."/>
            <person name="Ohkuma M."/>
        </authorList>
    </citation>
    <scope>NUCLEOTIDE SEQUENCE</scope>
    <source>
        <strain evidence="6">JCM 31740</strain>
    </source>
</reference>
<accession>A0A348B2E9</accession>
<dbReference type="EMBL" id="AP018553">
    <property type="protein sequence ID" value="BBD72351.1"/>
    <property type="molecule type" value="Genomic_DNA"/>
</dbReference>
<dbReference type="NCBIfam" id="TIGR02751">
    <property type="entry name" value="PEPCase_arch"/>
    <property type="match status" value="1"/>
</dbReference>
<dbReference type="InterPro" id="IPR007566">
    <property type="entry name" value="PEP_COase_arc-type"/>
</dbReference>
<gene>
    <name evidence="6" type="ORF">GCM10007116_04820</name>
    <name evidence="5" type="ORF">HS1genome_0740</name>
</gene>
<dbReference type="KEGG" id="sacd:HS1genome_0740"/>
<evidence type="ECO:0000313" key="6">
    <source>
        <dbReference type="EMBL" id="GGT90095.1"/>
    </source>
</evidence>